<name>A0ACB8SWN4_9AGAM</name>
<proteinExistence type="predicted"/>
<keyword evidence="2" id="KW-1185">Reference proteome</keyword>
<reference evidence="1" key="2">
    <citation type="journal article" date="2022" name="New Phytol.">
        <title>Evolutionary transition to the ectomycorrhizal habit in the genomes of a hyperdiverse lineage of mushroom-forming fungi.</title>
        <authorList>
            <person name="Looney B."/>
            <person name="Miyauchi S."/>
            <person name="Morin E."/>
            <person name="Drula E."/>
            <person name="Courty P.E."/>
            <person name="Kohler A."/>
            <person name="Kuo A."/>
            <person name="LaButti K."/>
            <person name="Pangilinan J."/>
            <person name="Lipzen A."/>
            <person name="Riley R."/>
            <person name="Andreopoulos W."/>
            <person name="He G."/>
            <person name="Johnson J."/>
            <person name="Nolan M."/>
            <person name="Tritt A."/>
            <person name="Barry K.W."/>
            <person name="Grigoriev I.V."/>
            <person name="Nagy L.G."/>
            <person name="Hibbett D."/>
            <person name="Henrissat B."/>
            <person name="Matheny P.B."/>
            <person name="Labbe J."/>
            <person name="Martin F.M."/>
        </authorList>
    </citation>
    <scope>NUCLEOTIDE SEQUENCE</scope>
    <source>
        <strain evidence="1">HHB10654</strain>
    </source>
</reference>
<protein>
    <submittedName>
        <fullName evidence="1">Uncharacterized protein</fullName>
    </submittedName>
</protein>
<reference evidence="1" key="1">
    <citation type="submission" date="2021-03" db="EMBL/GenBank/DDBJ databases">
        <authorList>
            <consortium name="DOE Joint Genome Institute"/>
            <person name="Ahrendt S."/>
            <person name="Looney B.P."/>
            <person name="Miyauchi S."/>
            <person name="Morin E."/>
            <person name="Drula E."/>
            <person name="Courty P.E."/>
            <person name="Chicoki N."/>
            <person name="Fauchery L."/>
            <person name="Kohler A."/>
            <person name="Kuo A."/>
            <person name="Labutti K."/>
            <person name="Pangilinan J."/>
            <person name="Lipzen A."/>
            <person name="Riley R."/>
            <person name="Andreopoulos W."/>
            <person name="He G."/>
            <person name="Johnson J."/>
            <person name="Barry K.W."/>
            <person name="Grigoriev I.V."/>
            <person name="Nagy L."/>
            <person name="Hibbett D."/>
            <person name="Henrissat B."/>
            <person name="Matheny P.B."/>
            <person name="Labbe J."/>
            <person name="Martin F."/>
        </authorList>
    </citation>
    <scope>NUCLEOTIDE SEQUENCE</scope>
    <source>
        <strain evidence="1">HHB10654</strain>
    </source>
</reference>
<evidence type="ECO:0000313" key="1">
    <source>
        <dbReference type="EMBL" id="KAI0060550.1"/>
    </source>
</evidence>
<dbReference type="Proteomes" id="UP000814140">
    <property type="component" value="Unassembled WGS sequence"/>
</dbReference>
<organism evidence="1 2">
    <name type="scientific">Artomyces pyxidatus</name>
    <dbReference type="NCBI Taxonomy" id="48021"/>
    <lineage>
        <taxon>Eukaryota</taxon>
        <taxon>Fungi</taxon>
        <taxon>Dikarya</taxon>
        <taxon>Basidiomycota</taxon>
        <taxon>Agaricomycotina</taxon>
        <taxon>Agaricomycetes</taxon>
        <taxon>Russulales</taxon>
        <taxon>Auriscalpiaceae</taxon>
        <taxon>Artomyces</taxon>
    </lineage>
</organism>
<sequence length="400" mass="44407">MTPSVRTVEQISAIILTNDISTRVLRICTILGPLATHLRSAFNFYTPRRRASSRSTLLLRHFHSFYCSDKSSIAMQVPASVIVWLVFQIAGPQVLLPILIGTFLFSKARRDVTLINLAATFCVSGVCGSLLLYTNEFVGPEPNKSLCIFQAAAVDASPPMWATAALALVLHVRFTVKEFLGMRTQGMPWTVTSLVAPYVVFIAALIGNVVVGIRNPDRVSRARRQRYCDLASDSSVTPTVVITGLIFAVVTALSCPTFLRVYRFSGRISRSREQLGPIKLAIRLFIFLTYAVGGSIFCFWSTVDHNDVTARDIYGAIAGVVFFFIFATSRDILHVWGLWPSQGQEEDAHSKLRVLRRLSDARGNGDVEMVMEEEMEFPVKELVFPELAHHSARPGRMSLS</sequence>
<accession>A0ACB8SWN4</accession>
<comment type="caution">
    <text evidence="1">The sequence shown here is derived from an EMBL/GenBank/DDBJ whole genome shotgun (WGS) entry which is preliminary data.</text>
</comment>
<dbReference type="EMBL" id="MU277218">
    <property type="protein sequence ID" value="KAI0060550.1"/>
    <property type="molecule type" value="Genomic_DNA"/>
</dbReference>
<evidence type="ECO:0000313" key="2">
    <source>
        <dbReference type="Proteomes" id="UP000814140"/>
    </source>
</evidence>
<gene>
    <name evidence="1" type="ORF">BV25DRAFT_1827732</name>
</gene>